<dbReference type="OMA" id="WEMGEPP"/>
<reference evidence="2" key="1">
    <citation type="submission" date="2014-09" db="EMBL/GenBank/DDBJ databases">
        <authorList>
            <person name="Martin A.A."/>
        </authorList>
    </citation>
    <scope>NUCLEOTIDE SEQUENCE</scope>
    <source>
        <strain evidence="2">ED321</strain>
    </source>
</reference>
<evidence type="ECO:0000313" key="4">
    <source>
        <dbReference type="WormBase" id="SRAE_X000170200"/>
    </source>
</evidence>
<protein>
    <submittedName>
        <fullName evidence="3">C6 domain-containing protein</fullName>
    </submittedName>
</protein>
<dbReference type="GeneID" id="36384771"/>
<evidence type="ECO:0000313" key="1">
    <source>
        <dbReference type="EMBL" id="CEF59960.1"/>
    </source>
</evidence>
<name>A0A090KRF0_STRRB</name>
<dbReference type="WBParaSite" id="SRAE_X000170200.1">
    <property type="protein sequence ID" value="SRAE_X000170200.1"/>
    <property type="gene ID" value="WBGene00267277"/>
</dbReference>
<sequence length="175" mass="19326">MIFDKFLNSKSFIIVCFQQLSNNWITILYLILSLTHLIYTCAPSNGNGGVRPNATTTTLSPSLTTTTTTTLSTTTITGNCCPALVQTFEGTTFADGNLTLTYDNDNCRTFVDMFCTQPLQDLSLYAAIVVNTNNFMNYNFMNVTWNATCSNGVWITGEPPLQINILQCLLTEPIT</sequence>
<organism evidence="1">
    <name type="scientific">Strongyloides ratti</name>
    <name type="common">Parasitic roundworm</name>
    <dbReference type="NCBI Taxonomy" id="34506"/>
    <lineage>
        <taxon>Eukaryota</taxon>
        <taxon>Metazoa</taxon>
        <taxon>Ecdysozoa</taxon>
        <taxon>Nematoda</taxon>
        <taxon>Chromadorea</taxon>
        <taxon>Rhabditida</taxon>
        <taxon>Tylenchina</taxon>
        <taxon>Panagrolaimomorpha</taxon>
        <taxon>Strongyloidoidea</taxon>
        <taxon>Strongyloididae</taxon>
        <taxon>Strongyloides</taxon>
    </lineage>
</organism>
<keyword evidence="2" id="KW-1185">Reference proteome</keyword>
<reference evidence="1" key="2">
    <citation type="submission" date="2014-09" db="EMBL/GenBank/DDBJ databases">
        <authorList>
            <person name="Aslett A.Martin."/>
        </authorList>
    </citation>
    <scope>NUCLEOTIDE SEQUENCE</scope>
    <source>
        <strain evidence="1">ED321 Heterogonic</strain>
    </source>
</reference>
<dbReference type="RefSeq" id="XP_024499170.1">
    <property type="nucleotide sequence ID" value="XM_024651952.1"/>
</dbReference>
<dbReference type="CTD" id="36384771"/>
<proteinExistence type="predicted"/>
<dbReference type="AlphaFoldDB" id="A0A090KRF0"/>
<reference evidence="3" key="3">
    <citation type="submission" date="2020-12" db="UniProtKB">
        <authorList>
            <consortium name="WormBaseParasite"/>
        </authorList>
    </citation>
    <scope>IDENTIFICATION</scope>
</reference>
<dbReference type="Proteomes" id="UP000035682">
    <property type="component" value="Unplaced"/>
</dbReference>
<evidence type="ECO:0000313" key="3">
    <source>
        <dbReference type="WBParaSite" id="SRAE_X000170200.1"/>
    </source>
</evidence>
<accession>A0A090KRF0</accession>
<evidence type="ECO:0000313" key="2">
    <source>
        <dbReference type="Proteomes" id="UP000035682"/>
    </source>
</evidence>
<dbReference type="WormBase" id="SRAE_X000170200">
    <property type="protein sequence ID" value="SRP08950"/>
    <property type="gene ID" value="WBGene00267277"/>
</dbReference>
<dbReference type="OrthoDB" id="5851039at2759"/>
<gene>
    <name evidence="1 3 4" type="ORF">SRAE_X000170200</name>
</gene>
<dbReference type="EMBL" id="LN609396">
    <property type="protein sequence ID" value="CEF59960.1"/>
    <property type="molecule type" value="Genomic_DNA"/>
</dbReference>